<evidence type="ECO:0000313" key="2">
    <source>
        <dbReference type="EMBL" id="ABB44746.1"/>
    </source>
</evidence>
<feature type="transmembrane region" description="Helical" evidence="1">
    <location>
        <begin position="7"/>
        <end position="30"/>
    </location>
</feature>
<reference evidence="2 3" key="1">
    <citation type="journal article" date="2008" name="Appl. Environ. Microbiol.">
        <title>Genome of the epsilonproteobacterial chemolithoautotroph Sulfurimonas denitrificans.</title>
        <authorList>
            <person name="Sievert S.M."/>
            <person name="Scott K.M."/>
            <person name="Klotz M.G."/>
            <person name="Chain P.S.G."/>
            <person name="Hauser L.J."/>
            <person name="Hemp J."/>
            <person name="Huegler M."/>
            <person name="Land M."/>
            <person name="Lapidus A."/>
            <person name="Larimer F.W."/>
            <person name="Lucas S."/>
            <person name="Malfatti S.A."/>
            <person name="Meyer F."/>
            <person name="Paulsen I.T."/>
            <person name="Ren Q."/>
            <person name="Simon J."/>
            <person name="Bailey K."/>
            <person name="Diaz E."/>
            <person name="Fitzpatrick K.A."/>
            <person name="Glover B."/>
            <person name="Gwatney N."/>
            <person name="Korajkic A."/>
            <person name="Long A."/>
            <person name="Mobberley J.M."/>
            <person name="Pantry S.N."/>
            <person name="Pazder G."/>
            <person name="Peterson S."/>
            <person name="Quintanilla J.D."/>
            <person name="Sprinkle R."/>
            <person name="Stephens J."/>
            <person name="Thomas P."/>
            <person name="Vaughn R."/>
            <person name="Weber M.J."/>
            <person name="Wooten L.L."/>
        </authorList>
    </citation>
    <scope>NUCLEOTIDE SEQUENCE [LARGE SCALE GENOMIC DNA]</scope>
    <source>
        <strain evidence="3">ATCC 33889 / DSM 1251</strain>
    </source>
</reference>
<protein>
    <submittedName>
        <fullName evidence="2">Uncharacterized protein</fullName>
    </submittedName>
</protein>
<dbReference type="STRING" id="326298.Suden_1469"/>
<dbReference type="eggNOG" id="ENOG5032Q2G">
    <property type="taxonomic scope" value="Bacteria"/>
</dbReference>
<name>Q30QI5_SULDN</name>
<dbReference type="AlphaFoldDB" id="Q30QI5"/>
<keyword evidence="1" id="KW-0812">Transmembrane</keyword>
<dbReference type="KEGG" id="tdn:Suden_1469"/>
<dbReference type="RefSeq" id="WP_011373098.1">
    <property type="nucleotide sequence ID" value="NC_007575.1"/>
</dbReference>
<dbReference type="EMBL" id="CP000153">
    <property type="protein sequence ID" value="ABB44746.1"/>
    <property type="molecule type" value="Genomic_DNA"/>
</dbReference>
<organism evidence="2 3">
    <name type="scientific">Sulfurimonas denitrificans (strain ATCC 33889 / DSM 1251)</name>
    <name type="common">Thiomicrospira denitrificans (strain ATCC 33889 / DSM 1251)</name>
    <dbReference type="NCBI Taxonomy" id="326298"/>
    <lineage>
        <taxon>Bacteria</taxon>
        <taxon>Pseudomonadati</taxon>
        <taxon>Campylobacterota</taxon>
        <taxon>Epsilonproteobacteria</taxon>
        <taxon>Campylobacterales</taxon>
        <taxon>Sulfurimonadaceae</taxon>
        <taxon>Sulfurimonas</taxon>
    </lineage>
</organism>
<keyword evidence="1" id="KW-0472">Membrane</keyword>
<proteinExistence type="predicted"/>
<accession>Q30QI5</accession>
<sequence length="146" mass="17484">MSKAFQALLTGMFITFILDFFLFLGVLLHYIEFYKIDLYYNILFVDNQNWYLFFSLSIIFGWMVIYIKNYKVSLIPIVIISIFTFVTLFEDFGYMVGEMMFMKENITLRSAKFTYIGNIIYEGREEITFYRSDISKIVTLKKKDLI</sequence>
<keyword evidence="3" id="KW-1185">Reference proteome</keyword>
<feature type="transmembrane region" description="Helical" evidence="1">
    <location>
        <begin position="50"/>
        <end position="67"/>
    </location>
</feature>
<evidence type="ECO:0000256" key="1">
    <source>
        <dbReference type="SAM" id="Phobius"/>
    </source>
</evidence>
<dbReference type="HOGENOM" id="CLU_1776499_0_0_7"/>
<evidence type="ECO:0000313" key="3">
    <source>
        <dbReference type="Proteomes" id="UP000002714"/>
    </source>
</evidence>
<gene>
    <name evidence="2" type="ordered locus">Suden_1469</name>
</gene>
<dbReference type="Proteomes" id="UP000002714">
    <property type="component" value="Chromosome"/>
</dbReference>
<dbReference type="OrthoDB" id="5334865at2"/>
<keyword evidence="1" id="KW-1133">Transmembrane helix</keyword>
<feature type="transmembrane region" description="Helical" evidence="1">
    <location>
        <begin position="74"/>
        <end position="96"/>
    </location>
</feature>